<keyword evidence="1" id="KW-1133">Transmembrane helix</keyword>
<evidence type="ECO:0000313" key="4">
    <source>
        <dbReference type="Proteomes" id="UP000186914"/>
    </source>
</evidence>
<gene>
    <name evidence="3" type="ORF">SAMN05421858_4117</name>
</gene>
<dbReference type="Pfam" id="PF26436">
    <property type="entry name" value="DUF8119"/>
    <property type="match status" value="1"/>
</dbReference>
<protein>
    <recommendedName>
        <fullName evidence="2">DUF8119 domain-containing protein</fullName>
    </recommendedName>
</protein>
<feature type="transmembrane region" description="Helical" evidence="1">
    <location>
        <begin position="18"/>
        <end position="38"/>
    </location>
</feature>
<reference evidence="4" key="1">
    <citation type="submission" date="2017-01" db="EMBL/GenBank/DDBJ databases">
        <authorList>
            <person name="Varghese N."/>
            <person name="Submissions S."/>
        </authorList>
    </citation>
    <scope>NUCLEOTIDE SEQUENCE [LARGE SCALE GENOMIC DNA]</scope>
    <source>
        <strain evidence="4">CGMCC 1.7737</strain>
    </source>
</reference>
<organism evidence="3 4">
    <name type="scientific">Haladaptatus litoreus</name>
    <dbReference type="NCBI Taxonomy" id="553468"/>
    <lineage>
        <taxon>Archaea</taxon>
        <taxon>Methanobacteriati</taxon>
        <taxon>Methanobacteriota</taxon>
        <taxon>Stenosarchaea group</taxon>
        <taxon>Halobacteria</taxon>
        <taxon>Halobacteriales</taxon>
        <taxon>Haladaptataceae</taxon>
        <taxon>Haladaptatus</taxon>
    </lineage>
</organism>
<evidence type="ECO:0000259" key="2">
    <source>
        <dbReference type="Pfam" id="PF26436"/>
    </source>
</evidence>
<dbReference type="Proteomes" id="UP000186914">
    <property type="component" value="Unassembled WGS sequence"/>
</dbReference>
<feature type="transmembrane region" description="Helical" evidence="1">
    <location>
        <begin position="44"/>
        <end position="64"/>
    </location>
</feature>
<keyword evidence="4" id="KW-1185">Reference proteome</keyword>
<name>A0A1N7E8K0_9EURY</name>
<evidence type="ECO:0000313" key="3">
    <source>
        <dbReference type="EMBL" id="SIR84401.1"/>
    </source>
</evidence>
<dbReference type="EMBL" id="FTNO01000005">
    <property type="protein sequence ID" value="SIR84401.1"/>
    <property type="molecule type" value="Genomic_DNA"/>
</dbReference>
<feature type="domain" description="DUF8119" evidence="2">
    <location>
        <begin position="2"/>
        <end position="68"/>
    </location>
</feature>
<accession>A0A1N7E8K0</accession>
<proteinExistence type="predicted"/>
<evidence type="ECO:0000256" key="1">
    <source>
        <dbReference type="SAM" id="Phobius"/>
    </source>
</evidence>
<dbReference type="AlphaFoldDB" id="A0A1N7E8K0"/>
<dbReference type="InterPro" id="IPR058432">
    <property type="entry name" value="DUF8119"/>
</dbReference>
<sequence length="72" mass="7939">MQFTGTILDHVREHRSGMVADLAFAVIWVAVVTALFDLLQGPTWAYHLSLFAGVIGYFAFFMSLESALDADS</sequence>
<keyword evidence="1" id="KW-0472">Membrane</keyword>
<keyword evidence="1" id="KW-0812">Transmembrane</keyword>